<sequence>MIENRGDITNSLVHLTKERIGRRQQDGKGQDKQYSALDVLCEILNDGEILGSTKSGFIKGDNPAVCFSETPLSALKHFASNDQENKEFRYRYYGVAVSKHAAFGEDARPVIYLPDSEAKWIPNSQKWRHVRYEYGSIDWTFEREWRKKGNFNLKNLPGIYVICWNATEVERLQHSLHKDLVGKVRGFLPMLHLNQML</sequence>
<accession>A0ABX5DDE4</accession>
<name>A0ABX5DDE4_9VIBR</name>
<proteinExistence type="predicted"/>
<organism evidence="1 2">
    <name type="scientific">Vibrio mediterranei</name>
    <dbReference type="NCBI Taxonomy" id="689"/>
    <lineage>
        <taxon>Bacteria</taxon>
        <taxon>Pseudomonadati</taxon>
        <taxon>Pseudomonadota</taxon>
        <taxon>Gammaproteobacteria</taxon>
        <taxon>Vibrionales</taxon>
        <taxon>Vibrionaceae</taxon>
        <taxon>Vibrio</taxon>
    </lineage>
</organism>
<evidence type="ECO:0000313" key="1">
    <source>
        <dbReference type="EMBL" id="PRQ66902.1"/>
    </source>
</evidence>
<dbReference type="RefSeq" id="WP_062458257.1">
    <property type="nucleotide sequence ID" value="NZ_FLLQ01000002.1"/>
</dbReference>
<reference evidence="1 2" key="2">
    <citation type="submission" date="2018-03" db="EMBL/GenBank/DDBJ databases">
        <title>Genetic Diversity and Phenotypic Plasticity of AHL Mediated Quorum Sensing in Environmental Strains of Vibrio mediterranei.</title>
        <authorList>
            <person name="Lantoine F."/>
            <person name="Vouve F."/>
        </authorList>
    </citation>
    <scope>NUCLEOTIDE SEQUENCE [LARGE SCALE GENOMIC DNA]</scope>
    <source>
        <strain evidence="1 2">17LN0615E</strain>
    </source>
</reference>
<comment type="caution">
    <text evidence="1">The sequence shown here is derived from an EMBL/GenBank/DDBJ whole genome shotgun (WGS) entry which is preliminary data.</text>
</comment>
<reference evidence="1 2" key="1">
    <citation type="submission" date="2017-09" db="EMBL/GenBank/DDBJ databases">
        <authorList>
            <person name="Girard L."/>
            <person name="Lami R."/>
            <person name="Suzuki M."/>
            <person name="Baudart J."/>
        </authorList>
    </citation>
    <scope>NUCLEOTIDE SEQUENCE [LARGE SCALE GENOMIC DNA]</scope>
    <source>
        <strain evidence="1 2">17LN0615E</strain>
    </source>
</reference>
<keyword evidence="2" id="KW-1185">Reference proteome</keyword>
<dbReference type="Proteomes" id="UP000238163">
    <property type="component" value="Unassembled WGS sequence"/>
</dbReference>
<evidence type="ECO:0000313" key="2">
    <source>
        <dbReference type="Proteomes" id="UP000238163"/>
    </source>
</evidence>
<gene>
    <name evidence="1" type="ORF">COR51_14080</name>
</gene>
<protein>
    <submittedName>
        <fullName evidence="1">Uncharacterized protein</fullName>
    </submittedName>
</protein>
<dbReference type="EMBL" id="NWTN01000008">
    <property type="protein sequence ID" value="PRQ66902.1"/>
    <property type="molecule type" value="Genomic_DNA"/>
</dbReference>